<keyword evidence="7" id="KW-0597">Phosphoprotein</keyword>
<dbReference type="SMART" id="SM00369">
    <property type="entry name" value="LRR_TYP"/>
    <property type="match status" value="9"/>
</dbReference>
<dbReference type="SUPFAM" id="SSF56112">
    <property type="entry name" value="Protein kinase-like (PK-like)"/>
    <property type="match status" value="1"/>
</dbReference>
<dbReference type="InterPro" id="IPR008271">
    <property type="entry name" value="Ser/Thr_kinase_AS"/>
</dbReference>
<feature type="binding site" evidence="22">
    <location>
        <position position="749"/>
    </location>
    <ligand>
        <name>ATP</name>
        <dbReference type="ChEBI" id="CHEBI:30616"/>
    </ligand>
</feature>
<dbReference type="Pfam" id="PF07714">
    <property type="entry name" value="PK_Tyr_Ser-Thr"/>
    <property type="match status" value="1"/>
</dbReference>
<evidence type="ECO:0000256" key="9">
    <source>
        <dbReference type="ARBA" id="ARBA00022679"/>
    </source>
</evidence>
<dbReference type="InterPro" id="IPR001611">
    <property type="entry name" value="Leu-rich_rpt"/>
</dbReference>
<dbReference type="Pfam" id="PF13855">
    <property type="entry name" value="LRR_8"/>
    <property type="match status" value="1"/>
</dbReference>
<dbReference type="FunFam" id="1.10.510.10:FF:000358">
    <property type="entry name" value="Putative leucine-rich repeat receptor-like serine/threonine-protein kinase"/>
    <property type="match status" value="1"/>
</dbReference>
<keyword evidence="18" id="KW-0675">Receptor</keyword>
<dbReference type="Gene3D" id="3.30.200.20">
    <property type="entry name" value="Phosphorylase Kinase, domain 1"/>
    <property type="match status" value="1"/>
</dbReference>
<dbReference type="EC" id="2.7.11.1" evidence="4"/>
<evidence type="ECO:0000313" key="26">
    <source>
        <dbReference type="RefSeq" id="XP_017976327.1"/>
    </source>
</evidence>
<dbReference type="Pfam" id="PF08263">
    <property type="entry name" value="LRRNT_2"/>
    <property type="match status" value="1"/>
</dbReference>
<name>A0AB32WAA1_THECC</name>
<keyword evidence="16 23" id="KW-1133">Transmembrane helix</keyword>
<dbReference type="KEGG" id="tcc:18600144"/>
<evidence type="ECO:0000256" key="3">
    <source>
        <dbReference type="ARBA" id="ARBA00008684"/>
    </source>
</evidence>
<evidence type="ECO:0000256" key="14">
    <source>
        <dbReference type="ARBA" id="ARBA00022777"/>
    </source>
</evidence>
<dbReference type="InterPro" id="IPR003591">
    <property type="entry name" value="Leu-rich_rpt_typical-subtyp"/>
</dbReference>
<dbReference type="RefSeq" id="XP_017976327.1">
    <property type="nucleotide sequence ID" value="XM_018120838.1"/>
</dbReference>
<evidence type="ECO:0000256" key="18">
    <source>
        <dbReference type="ARBA" id="ARBA00023170"/>
    </source>
</evidence>
<evidence type="ECO:0000256" key="23">
    <source>
        <dbReference type="SAM" id="Phobius"/>
    </source>
</evidence>
<evidence type="ECO:0000256" key="17">
    <source>
        <dbReference type="ARBA" id="ARBA00023136"/>
    </source>
</evidence>
<organism evidence="25 26">
    <name type="scientific">Theobroma cacao</name>
    <name type="common">Cacao</name>
    <name type="synonym">Cocoa</name>
    <dbReference type="NCBI Taxonomy" id="3641"/>
    <lineage>
        <taxon>Eukaryota</taxon>
        <taxon>Viridiplantae</taxon>
        <taxon>Streptophyta</taxon>
        <taxon>Embryophyta</taxon>
        <taxon>Tracheophyta</taxon>
        <taxon>Spermatophyta</taxon>
        <taxon>Magnoliopsida</taxon>
        <taxon>eudicotyledons</taxon>
        <taxon>Gunneridae</taxon>
        <taxon>Pentapetalae</taxon>
        <taxon>rosids</taxon>
        <taxon>malvids</taxon>
        <taxon>Malvales</taxon>
        <taxon>Malvaceae</taxon>
        <taxon>Byttnerioideae</taxon>
        <taxon>Theobroma</taxon>
    </lineage>
</organism>
<keyword evidence="19" id="KW-0325">Glycoprotein</keyword>
<keyword evidence="6" id="KW-0723">Serine/threonine-protein kinase</keyword>
<keyword evidence="9" id="KW-0808">Transferase</keyword>
<dbReference type="InterPro" id="IPR013210">
    <property type="entry name" value="LRR_N_plant-typ"/>
</dbReference>
<keyword evidence="14" id="KW-0418">Kinase</keyword>
<reference evidence="26" key="2">
    <citation type="submission" date="2025-08" db="UniProtKB">
        <authorList>
            <consortium name="RefSeq"/>
        </authorList>
    </citation>
    <scope>IDENTIFICATION</scope>
</reference>
<evidence type="ECO:0000256" key="15">
    <source>
        <dbReference type="ARBA" id="ARBA00022840"/>
    </source>
</evidence>
<accession>A0AB32WAA1</accession>
<evidence type="ECO:0000256" key="22">
    <source>
        <dbReference type="PROSITE-ProRule" id="PRU10141"/>
    </source>
</evidence>
<evidence type="ECO:0000313" key="25">
    <source>
        <dbReference type="Proteomes" id="UP000694886"/>
    </source>
</evidence>
<evidence type="ECO:0000256" key="4">
    <source>
        <dbReference type="ARBA" id="ARBA00012513"/>
    </source>
</evidence>
<dbReference type="FunFam" id="3.80.10.10:FF:000095">
    <property type="entry name" value="LRR receptor-like serine/threonine-protein kinase GSO1"/>
    <property type="match status" value="1"/>
</dbReference>
<dbReference type="PANTHER" id="PTHR27008:SF610">
    <property type="entry name" value="SERINE-THREONINE_TYROSINE-PROTEIN KINASE CATALYTIC DOMAIN-CONTAINING PROTEIN"/>
    <property type="match status" value="1"/>
</dbReference>
<comment type="catalytic activity">
    <reaction evidence="21">
        <text>L-seryl-[protein] + ATP = O-phospho-L-seryl-[protein] + ADP + H(+)</text>
        <dbReference type="Rhea" id="RHEA:17989"/>
        <dbReference type="Rhea" id="RHEA-COMP:9863"/>
        <dbReference type="Rhea" id="RHEA-COMP:11604"/>
        <dbReference type="ChEBI" id="CHEBI:15378"/>
        <dbReference type="ChEBI" id="CHEBI:29999"/>
        <dbReference type="ChEBI" id="CHEBI:30616"/>
        <dbReference type="ChEBI" id="CHEBI:83421"/>
        <dbReference type="ChEBI" id="CHEBI:456216"/>
        <dbReference type="EC" id="2.7.11.1"/>
    </reaction>
</comment>
<evidence type="ECO:0000256" key="19">
    <source>
        <dbReference type="ARBA" id="ARBA00023180"/>
    </source>
</evidence>
<evidence type="ECO:0000256" key="5">
    <source>
        <dbReference type="ARBA" id="ARBA00022475"/>
    </source>
</evidence>
<dbReference type="SUPFAM" id="SSF52058">
    <property type="entry name" value="L domain-like"/>
    <property type="match status" value="2"/>
</dbReference>
<dbReference type="GeneID" id="18600144"/>
<keyword evidence="5" id="KW-1003">Cell membrane</keyword>
<dbReference type="FunFam" id="3.80.10.10:FF:000288">
    <property type="entry name" value="LRR receptor-like serine/threonine-protein kinase EFR"/>
    <property type="match status" value="1"/>
</dbReference>
<dbReference type="SMART" id="SM00220">
    <property type="entry name" value="S_TKc"/>
    <property type="match status" value="1"/>
</dbReference>
<dbReference type="PROSITE" id="PS00107">
    <property type="entry name" value="PROTEIN_KINASE_ATP"/>
    <property type="match status" value="1"/>
</dbReference>
<dbReference type="FunFam" id="3.30.200.20:FF:000432">
    <property type="entry name" value="LRR receptor-like serine/threonine-protein kinase EFR"/>
    <property type="match status" value="1"/>
</dbReference>
<dbReference type="Proteomes" id="UP000694886">
    <property type="component" value="Chromosome 5"/>
</dbReference>
<dbReference type="Pfam" id="PF00560">
    <property type="entry name" value="LRR_1"/>
    <property type="match status" value="6"/>
</dbReference>
<evidence type="ECO:0000256" key="20">
    <source>
        <dbReference type="ARBA" id="ARBA00047899"/>
    </source>
</evidence>
<dbReference type="GO" id="GO:0005524">
    <property type="term" value="F:ATP binding"/>
    <property type="evidence" value="ECO:0007669"/>
    <property type="project" value="UniProtKB-UniRule"/>
</dbReference>
<dbReference type="GO" id="GO:0004674">
    <property type="term" value="F:protein serine/threonine kinase activity"/>
    <property type="evidence" value="ECO:0007669"/>
    <property type="project" value="UniProtKB-KW"/>
</dbReference>
<evidence type="ECO:0000256" key="12">
    <source>
        <dbReference type="ARBA" id="ARBA00022737"/>
    </source>
</evidence>
<evidence type="ECO:0000256" key="8">
    <source>
        <dbReference type="ARBA" id="ARBA00022614"/>
    </source>
</evidence>
<reference evidence="25" key="1">
    <citation type="journal article" date="1997" name="Nucleic Acids Res.">
        <title>tRNAscan-SE: a program for improved detection of transfer RNA genes in genomic sequence.</title>
        <authorList>
            <person name="Lowe T.M."/>
            <person name="Eddy S.R."/>
        </authorList>
    </citation>
    <scope>NUCLEOTIDE SEQUENCE [LARGE SCALE GENOMIC DNA]</scope>
    <source>
        <strain evidence="25">r\B97-61/B2</strain>
    </source>
</reference>
<feature type="transmembrane region" description="Helical" evidence="23">
    <location>
        <begin position="665"/>
        <end position="688"/>
    </location>
</feature>
<dbReference type="PROSITE" id="PS00108">
    <property type="entry name" value="PROTEIN_KINASE_ST"/>
    <property type="match status" value="1"/>
</dbReference>
<sequence length="1048" mass="114864">MMKLSSKHLKPSRSLFLVFLAVILLTFFNLQGPNLLGSATLVVTGNETDQRALLEFKRKIIEDNFGFMHSWNNTVHFCQWYGVKCSRRHERVTMLDLGSLKLVGSISPSIGNLSFLRVLNLRNNSFNQAIPQEIGRLRRLRELMLQNNHLRGAIPSNLSSCTRLAAINFSSNLLTGEIPGALGLLSNLIRFSLGENDLRGGIPPSLGNLSSLQYIYLHSNRLSGVMPEALGRLKNLVALAVRENEISGVIPASIFNLSNIKRLYIATNQIQGRLPPDLGITMPQIEILAVEDNQFIGSFPDSISYASNLVHLTAGENKLSGPLPSFEKLDKLSRFIIMGNLLGSMTATDLNFLCTLNNASRLELLEIGENNFGGELPDCMGNLSRNLKFLNIQRCRIWGRIPSGIANLINLEVLAASYNQLSGSIPLGIGRLQKLSIFFAAGNYLSGAIPPIFGNLTMLTKLGLSDNNLQGNIPSSIGKCEILVGLSLAKNNLSGSIPPEVIGLSSLSIVLNLSSNSLTGVLPVDVENMKNLGELSVSQNRLSGVLPDNLGSCVRLERLLLDGNLFEGPIPSSLSSLRGLEALDISDNNLSGEIPKFLVSLESLQYLNLSFNDFEGMVPIEGVFKNASATFVEGNNKLCGGTLELHLPSCNLKTSNRRWNNSLKLNIVVVFAVLGVILVSTFLLILWFRPKKEKSTATTFAENSLLNLSYQSLLKATEGFSSMNLVGSGSFGSVYKGILEDSGVVVAVKVLNLICRGASRSFMAECEVLKNIRHRNLVKVLTAVSGIDYQGNDFKALIYEFMQNGSLEDWLHPSVGMNESNEVARNLNLLQRLNVAIDVGCALEYLHHYCETPIVHCDLKPSNILLDDEMVSHVGDFGLAKFIISDMQNNTSSLSSSLGLRGTFGYAPPEYGLGSVVTSYGDVYSYGILLLEMFTGKKPTDEMFKENLNLHNFVRTALPDQVAEITDPILLQESFRGERMTSNTRNQSNQRDNRLLQCLNSILEIGVACSIDLPTERKDMTHVVAELCSIRDKLLPTRSLRSTAAGTR</sequence>
<dbReference type="AlphaFoldDB" id="A0AB32WAA1"/>
<proteinExistence type="inferred from homology"/>
<evidence type="ECO:0000256" key="11">
    <source>
        <dbReference type="ARBA" id="ARBA00022729"/>
    </source>
</evidence>
<comment type="similarity">
    <text evidence="3">Belongs to the protein kinase superfamily. Ser/Thr protein kinase family.</text>
</comment>
<evidence type="ECO:0000256" key="2">
    <source>
        <dbReference type="ARBA" id="ARBA00004479"/>
    </source>
</evidence>
<dbReference type="PROSITE" id="PS50011">
    <property type="entry name" value="PROTEIN_KINASE_DOM"/>
    <property type="match status" value="1"/>
</dbReference>
<dbReference type="GO" id="GO:0005886">
    <property type="term" value="C:plasma membrane"/>
    <property type="evidence" value="ECO:0007669"/>
    <property type="project" value="UniProtKB-SubCell"/>
</dbReference>
<dbReference type="Gene3D" id="3.80.10.10">
    <property type="entry name" value="Ribonuclease Inhibitor"/>
    <property type="match status" value="3"/>
</dbReference>
<dbReference type="PANTHER" id="PTHR27008">
    <property type="entry name" value="OS04G0122200 PROTEIN"/>
    <property type="match status" value="1"/>
</dbReference>
<keyword evidence="11" id="KW-0732">Signal</keyword>
<dbReference type="InterPro" id="IPR051809">
    <property type="entry name" value="Plant_receptor-like_S/T_kinase"/>
</dbReference>
<evidence type="ECO:0000256" key="16">
    <source>
        <dbReference type="ARBA" id="ARBA00022989"/>
    </source>
</evidence>
<evidence type="ECO:0000259" key="24">
    <source>
        <dbReference type="PROSITE" id="PS50011"/>
    </source>
</evidence>
<keyword evidence="10 23" id="KW-0812">Transmembrane</keyword>
<feature type="domain" description="Protein kinase" evidence="24">
    <location>
        <begin position="720"/>
        <end position="1035"/>
    </location>
</feature>
<keyword evidence="17 23" id="KW-0472">Membrane</keyword>
<keyword evidence="12" id="KW-0677">Repeat</keyword>
<dbReference type="Gene3D" id="1.10.510.10">
    <property type="entry name" value="Transferase(Phosphotransferase) domain 1"/>
    <property type="match status" value="1"/>
</dbReference>
<dbReference type="InterPro" id="IPR017441">
    <property type="entry name" value="Protein_kinase_ATP_BS"/>
</dbReference>
<dbReference type="Gramene" id="Tc05v2_t023150.1">
    <property type="protein sequence ID" value="Tc05v2_p023150.1"/>
    <property type="gene ID" value="Tc05v2_g023150"/>
</dbReference>
<comment type="catalytic activity">
    <reaction evidence="20">
        <text>L-threonyl-[protein] + ATP = O-phospho-L-threonyl-[protein] + ADP + H(+)</text>
        <dbReference type="Rhea" id="RHEA:46608"/>
        <dbReference type="Rhea" id="RHEA-COMP:11060"/>
        <dbReference type="Rhea" id="RHEA-COMP:11605"/>
        <dbReference type="ChEBI" id="CHEBI:15378"/>
        <dbReference type="ChEBI" id="CHEBI:30013"/>
        <dbReference type="ChEBI" id="CHEBI:30616"/>
        <dbReference type="ChEBI" id="CHEBI:61977"/>
        <dbReference type="ChEBI" id="CHEBI:456216"/>
        <dbReference type="EC" id="2.7.11.1"/>
    </reaction>
</comment>
<evidence type="ECO:0000256" key="1">
    <source>
        <dbReference type="ARBA" id="ARBA00004162"/>
    </source>
</evidence>
<gene>
    <name evidence="26" type="primary">LOC18600144</name>
</gene>
<protein>
    <recommendedName>
        <fullName evidence="4">non-specific serine/threonine protein kinase</fullName>
        <ecNumber evidence="4">2.7.11.1</ecNumber>
    </recommendedName>
</protein>
<keyword evidence="8" id="KW-0433">Leucine-rich repeat</keyword>
<evidence type="ECO:0000256" key="6">
    <source>
        <dbReference type="ARBA" id="ARBA00022527"/>
    </source>
</evidence>
<evidence type="ECO:0000256" key="21">
    <source>
        <dbReference type="ARBA" id="ARBA00048679"/>
    </source>
</evidence>
<evidence type="ECO:0000256" key="13">
    <source>
        <dbReference type="ARBA" id="ARBA00022741"/>
    </source>
</evidence>
<keyword evidence="13 22" id="KW-0547">Nucleotide-binding</keyword>
<dbReference type="InterPro" id="IPR011009">
    <property type="entry name" value="Kinase-like_dom_sf"/>
</dbReference>
<evidence type="ECO:0000256" key="10">
    <source>
        <dbReference type="ARBA" id="ARBA00022692"/>
    </source>
</evidence>
<evidence type="ECO:0000256" key="7">
    <source>
        <dbReference type="ARBA" id="ARBA00022553"/>
    </source>
</evidence>
<dbReference type="InterPro" id="IPR001245">
    <property type="entry name" value="Ser-Thr/Tyr_kinase_cat_dom"/>
</dbReference>
<dbReference type="InterPro" id="IPR032675">
    <property type="entry name" value="LRR_dom_sf"/>
</dbReference>
<comment type="subcellular location">
    <subcellularLocation>
        <location evidence="1">Cell membrane</location>
        <topology evidence="1">Single-pass membrane protein</topology>
    </subcellularLocation>
    <subcellularLocation>
        <location evidence="2">Membrane</location>
        <topology evidence="2">Single-pass type I membrane protein</topology>
    </subcellularLocation>
</comment>
<dbReference type="InterPro" id="IPR000719">
    <property type="entry name" value="Prot_kinase_dom"/>
</dbReference>
<keyword evidence="15 22" id="KW-0067">ATP-binding</keyword>